<evidence type="ECO:0000313" key="1">
    <source>
        <dbReference type="EMBL" id="MED6142776.1"/>
    </source>
</evidence>
<dbReference type="EMBL" id="JASCZI010090622">
    <property type="protein sequence ID" value="MED6142776.1"/>
    <property type="molecule type" value="Genomic_DNA"/>
</dbReference>
<gene>
    <name evidence="1" type="ORF">PIB30_000336</name>
</gene>
<name>A0ABU6T237_9FABA</name>
<reference evidence="1 2" key="1">
    <citation type="journal article" date="2023" name="Plants (Basel)">
        <title>Bridging the Gap: Combining Genomics and Transcriptomics Approaches to Understand Stylosanthes scabra, an Orphan Legume from the Brazilian Caatinga.</title>
        <authorList>
            <person name="Ferreira-Neto J.R.C."/>
            <person name="da Silva M.D."/>
            <person name="Binneck E."/>
            <person name="de Melo N.F."/>
            <person name="da Silva R.H."/>
            <person name="de Melo A.L.T.M."/>
            <person name="Pandolfi V."/>
            <person name="Bustamante F.O."/>
            <person name="Brasileiro-Vidal A.C."/>
            <person name="Benko-Iseppon A.M."/>
        </authorList>
    </citation>
    <scope>NUCLEOTIDE SEQUENCE [LARGE SCALE GENOMIC DNA]</scope>
    <source>
        <tissue evidence="1">Leaves</tissue>
    </source>
</reference>
<dbReference type="Proteomes" id="UP001341840">
    <property type="component" value="Unassembled WGS sequence"/>
</dbReference>
<comment type="caution">
    <text evidence="1">The sequence shown here is derived from an EMBL/GenBank/DDBJ whole genome shotgun (WGS) entry which is preliminary data.</text>
</comment>
<accession>A0ABU6T237</accession>
<keyword evidence="2" id="KW-1185">Reference proteome</keyword>
<organism evidence="1 2">
    <name type="scientific">Stylosanthes scabra</name>
    <dbReference type="NCBI Taxonomy" id="79078"/>
    <lineage>
        <taxon>Eukaryota</taxon>
        <taxon>Viridiplantae</taxon>
        <taxon>Streptophyta</taxon>
        <taxon>Embryophyta</taxon>
        <taxon>Tracheophyta</taxon>
        <taxon>Spermatophyta</taxon>
        <taxon>Magnoliopsida</taxon>
        <taxon>eudicotyledons</taxon>
        <taxon>Gunneridae</taxon>
        <taxon>Pentapetalae</taxon>
        <taxon>rosids</taxon>
        <taxon>fabids</taxon>
        <taxon>Fabales</taxon>
        <taxon>Fabaceae</taxon>
        <taxon>Papilionoideae</taxon>
        <taxon>50 kb inversion clade</taxon>
        <taxon>dalbergioids sensu lato</taxon>
        <taxon>Dalbergieae</taxon>
        <taxon>Pterocarpus clade</taxon>
        <taxon>Stylosanthes</taxon>
    </lineage>
</organism>
<protein>
    <submittedName>
        <fullName evidence="1">Uncharacterized protein</fullName>
    </submittedName>
</protein>
<evidence type="ECO:0000313" key="2">
    <source>
        <dbReference type="Proteomes" id="UP001341840"/>
    </source>
</evidence>
<sequence>MGVSPHNDISLIPHFPVSSPLQRWFRLPYTPPSRTFFKTSTISFLRLLDNGIHALARKGDSGEGSKVVFIFFQLTHHYHPPFSGPPDVVTIRTAMLPMGKSHYDDLLRLFSKPGPMSFATPF</sequence>
<proteinExistence type="predicted"/>